<dbReference type="FunFam" id="3.40.50.720:FF:000462">
    <property type="entry name" value="Glyoxylate reductase (NADP+)"/>
    <property type="match status" value="1"/>
</dbReference>
<dbReference type="GO" id="GO:0051287">
    <property type="term" value="F:NAD binding"/>
    <property type="evidence" value="ECO:0007669"/>
    <property type="project" value="InterPro"/>
</dbReference>
<dbReference type="PROSITE" id="PS00065">
    <property type="entry name" value="D_2_HYDROXYACID_DH_1"/>
    <property type="match status" value="1"/>
</dbReference>
<evidence type="ECO:0000259" key="5">
    <source>
        <dbReference type="Pfam" id="PF02826"/>
    </source>
</evidence>
<feature type="domain" description="D-isomer specific 2-hydroxyacid dehydrogenase catalytic" evidence="4">
    <location>
        <begin position="11"/>
        <end position="289"/>
    </location>
</feature>
<evidence type="ECO:0000313" key="7">
    <source>
        <dbReference type="Proteomes" id="UP001174909"/>
    </source>
</evidence>
<evidence type="ECO:0000256" key="1">
    <source>
        <dbReference type="ARBA" id="ARBA00005854"/>
    </source>
</evidence>
<protein>
    <submittedName>
        <fullName evidence="6">Glyoxylate reductase</fullName>
    </submittedName>
</protein>
<dbReference type="Proteomes" id="UP001174909">
    <property type="component" value="Unassembled WGS sequence"/>
</dbReference>
<keyword evidence="2 3" id="KW-0560">Oxidoreductase</keyword>
<dbReference type="PANTHER" id="PTHR10996:SF257">
    <property type="entry name" value="GLYOXYLATE REDUCTASE 1"/>
    <property type="match status" value="1"/>
</dbReference>
<keyword evidence="7" id="KW-1185">Reference proteome</keyword>
<evidence type="ECO:0000256" key="2">
    <source>
        <dbReference type="ARBA" id="ARBA00023002"/>
    </source>
</evidence>
<comment type="similarity">
    <text evidence="1 3">Belongs to the D-isomer specific 2-hydroxyacid dehydrogenase family.</text>
</comment>
<dbReference type="Pfam" id="PF02826">
    <property type="entry name" value="2-Hacid_dh_C"/>
    <property type="match status" value="1"/>
</dbReference>
<evidence type="ECO:0000313" key="6">
    <source>
        <dbReference type="EMBL" id="CAI8042793.1"/>
    </source>
</evidence>
<dbReference type="InterPro" id="IPR029753">
    <property type="entry name" value="D-isomer_DH_CS"/>
</dbReference>
<dbReference type="InterPro" id="IPR006140">
    <property type="entry name" value="D-isomer_DH_NAD-bd"/>
</dbReference>
<dbReference type="Pfam" id="PF00389">
    <property type="entry name" value="2-Hacid_dh"/>
    <property type="match status" value="1"/>
</dbReference>
<dbReference type="Gene3D" id="3.40.50.720">
    <property type="entry name" value="NAD(P)-binding Rossmann-like Domain"/>
    <property type="match status" value="2"/>
</dbReference>
<dbReference type="InterPro" id="IPR029752">
    <property type="entry name" value="D-isomer_DH_CS1"/>
</dbReference>
<organism evidence="6 7">
    <name type="scientific">Geodia barretti</name>
    <name type="common">Barrett's horny sponge</name>
    <dbReference type="NCBI Taxonomy" id="519541"/>
    <lineage>
        <taxon>Eukaryota</taxon>
        <taxon>Metazoa</taxon>
        <taxon>Porifera</taxon>
        <taxon>Demospongiae</taxon>
        <taxon>Heteroscleromorpha</taxon>
        <taxon>Tetractinellida</taxon>
        <taxon>Astrophorina</taxon>
        <taxon>Geodiidae</taxon>
        <taxon>Geodia</taxon>
    </lineage>
</organism>
<dbReference type="GO" id="GO:0016618">
    <property type="term" value="F:hydroxypyruvate reductase [NAD(P)H] activity"/>
    <property type="evidence" value="ECO:0007669"/>
    <property type="project" value="TreeGrafter"/>
</dbReference>
<comment type="caution">
    <text evidence="6">The sequence shown here is derived from an EMBL/GenBank/DDBJ whole genome shotgun (WGS) entry which is preliminary data.</text>
</comment>
<dbReference type="AlphaFoldDB" id="A0AA35T7D1"/>
<proteinExistence type="inferred from homology"/>
<dbReference type="SUPFAM" id="SSF52283">
    <property type="entry name" value="Formate/glycerate dehydrogenase catalytic domain-like"/>
    <property type="match status" value="1"/>
</dbReference>
<dbReference type="InterPro" id="IPR036291">
    <property type="entry name" value="NAD(P)-bd_dom_sf"/>
</dbReference>
<evidence type="ECO:0000259" key="4">
    <source>
        <dbReference type="Pfam" id="PF00389"/>
    </source>
</evidence>
<dbReference type="PANTHER" id="PTHR10996">
    <property type="entry name" value="2-HYDROXYACID DEHYDROGENASE-RELATED"/>
    <property type="match status" value="1"/>
</dbReference>
<dbReference type="GO" id="GO:0005829">
    <property type="term" value="C:cytosol"/>
    <property type="evidence" value="ECO:0007669"/>
    <property type="project" value="TreeGrafter"/>
</dbReference>
<dbReference type="EMBL" id="CASHTH010003283">
    <property type="protein sequence ID" value="CAI8042793.1"/>
    <property type="molecule type" value="Genomic_DNA"/>
</dbReference>
<dbReference type="CDD" id="cd05301">
    <property type="entry name" value="GDH"/>
    <property type="match status" value="1"/>
</dbReference>
<gene>
    <name evidence="6" type="ORF">GBAR_LOCUS23728</name>
</gene>
<reference evidence="6" key="1">
    <citation type="submission" date="2023-03" db="EMBL/GenBank/DDBJ databases">
        <authorList>
            <person name="Steffen K."/>
            <person name="Cardenas P."/>
        </authorList>
    </citation>
    <scope>NUCLEOTIDE SEQUENCE</scope>
</reference>
<dbReference type="PROSITE" id="PS00671">
    <property type="entry name" value="D_2_HYDROXYACID_DH_3"/>
    <property type="match status" value="1"/>
</dbReference>
<evidence type="ECO:0000256" key="3">
    <source>
        <dbReference type="RuleBase" id="RU003719"/>
    </source>
</evidence>
<feature type="domain" description="D-isomer specific 2-hydroxyacid dehydrogenase NAD-binding" evidence="5">
    <location>
        <begin position="81"/>
        <end position="260"/>
    </location>
</feature>
<dbReference type="GO" id="GO:0030267">
    <property type="term" value="F:glyoxylate reductase (NADPH) activity"/>
    <property type="evidence" value="ECO:0007669"/>
    <property type="project" value="TreeGrafter"/>
</dbReference>
<accession>A0AA35T7D1</accession>
<sequence length="298" mass="32833">MWHTSAILPPIAEKIPPLDGLMTYGHEPVSPEMIATSPNLKAISVVGVGYDHVHVETCRERGIAVGHTPGILSDTTADMTMALLLATARNIVPAYNHVQVSKQWKYYDPNILWGTDVHHATLGIVGMGRIGHAVAKRARAFDMRVLYYKRERRPDWEEELGVEYVTFENLLEVSDFVTLHVPLTEETTHLIGEAELALMKKTAILVNIARGPVVDHYALYDALKQGQIAGAAVDVTEPEPINTDHPLLSLDNVIVAPHLGSATVQTRMKMATMAMENLLAGLKGEQLPYGVLQPNFPR</sequence>
<dbReference type="PROSITE" id="PS00670">
    <property type="entry name" value="D_2_HYDROXYACID_DH_2"/>
    <property type="match status" value="1"/>
</dbReference>
<dbReference type="InterPro" id="IPR006139">
    <property type="entry name" value="D-isomer_2_OHA_DH_cat_dom"/>
</dbReference>
<name>A0AA35T7D1_GEOBA</name>
<dbReference type="InterPro" id="IPR050223">
    <property type="entry name" value="D-isomer_2-hydroxyacid_DH"/>
</dbReference>
<dbReference type="SUPFAM" id="SSF51735">
    <property type="entry name" value="NAD(P)-binding Rossmann-fold domains"/>
    <property type="match status" value="1"/>
</dbReference>